<dbReference type="EMBL" id="CP031035">
    <property type="protein sequence ID" value="QDZ18822.1"/>
    <property type="molecule type" value="Genomic_DNA"/>
</dbReference>
<keyword evidence="2" id="KW-1185">Reference proteome</keyword>
<organism evidence="1 2">
    <name type="scientific">Chloropicon primus</name>
    <dbReference type="NCBI Taxonomy" id="1764295"/>
    <lineage>
        <taxon>Eukaryota</taxon>
        <taxon>Viridiplantae</taxon>
        <taxon>Chlorophyta</taxon>
        <taxon>Chloropicophyceae</taxon>
        <taxon>Chloropicales</taxon>
        <taxon>Chloropicaceae</taxon>
        <taxon>Chloropicon</taxon>
    </lineage>
</organism>
<dbReference type="AlphaFoldDB" id="A0A5B8MHI0"/>
<protein>
    <submittedName>
        <fullName evidence="1">Uncharacterized protein</fullName>
    </submittedName>
</protein>
<proteinExistence type="predicted"/>
<evidence type="ECO:0000313" key="2">
    <source>
        <dbReference type="Proteomes" id="UP000316726"/>
    </source>
</evidence>
<evidence type="ECO:0000313" key="1">
    <source>
        <dbReference type="EMBL" id="QDZ18822.1"/>
    </source>
</evidence>
<accession>A0A5B8MHI0</accession>
<dbReference type="OrthoDB" id="46846at2759"/>
<gene>
    <name evidence="1" type="ORF">A3770_02p13400</name>
</gene>
<reference evidence="1 2" key="1">
    <citation type="submission" date="2018-07" db="EMBL/GenBank/DDBJ databases">
        <title>The complete nuclear genome of the prasinophyte Chloropicon primus (CCMP1205).</title>
        <authorList>
            <person name="Pombert J.-F."/>
            <person name="Otis C."/>
            <person name="Turmel M."/>
            <person name="Lemieux C."/>
        </authorList>
    </citation>
    <scope>NUCLEOTIDE SEQUENCE [LARGE SCALE GENOMIC DNA]</scope>
    <source>
        <strain evidence="1 2">CCMP1205</strain>
    </source>
</reference>
<dbReference type="Proteomes" id="UP000316726">
    <property type="component" value="Chromosome 2"/>
</dbReference>
<sequence length="312" mass="35020">MAEEEDDGRYLEEEYRVVVVDGALSRDVYELAEREAEKLGDCPNYWIPREKVVVEDGARGLGEWASVDLFRRIAGELLEGEEWEGAEYWTQVYTGGRGLEFHFDKDESKVETKGIFQFPILSSVIYLTEGQAPTSAASKVPKQSPTIVVDQVYQGQGGGGEPRKSVLSYPRANRVLIFDGRLAHGVLDSLNVTCRKTLLINFWREKPERLARVSQANLSEFGLGESPKRSGEIEDVPVVPTPRRMVRRGLEGEEEEGEVILLDDVCKAVPEQEFRDSLCISVRHPKHVLYPIEATEGMEPCTLGAFVREDGD</sequence>
<name>A0A5B8MHI0_9CHLO</name>